<comment type="caution">
    <text evidence="1">The sequence shown here is derived from an EMBL/GenBank/DDBJ whole genome shotgun (WGS) entry which is preliminary data.</text>
</comment>
<evidence type="ECO:0000313" key="2">
    <source>
        <dbReference type="Proteomes" id="UP000029223"/>
    </source>
</evidence>
<gene>
    <name evidence="1" type="ORF">JCM19239_4100</name>
</gene>
<organism evidence="1 2">
    <name type="scientific">Vibrio variabilis</name>
    <dbReference type="NCBI Taxonomy" id="990271"/>
    <lineage>
        <taxon>Bacteria</taxon>
        <taxon>Pseudomonadati</taxon>
        <taxon>Pseudomonadota</taxon>
        <taxon>Gammaproteobacteria</taxon>
        <taxon>Vibrionales</taxon>
        <taxon>Vibrionaceae</taxon>
        <taxon>Vibrio</taxon>
    </lineage>
</organism>
<evidence type="ECO:0000313" key="1">
    <source>
        <dbReference type="EMBL" id="GAL24397.1"/>
    </source>
</evidence>
<protein>
    <submittedName>
        <fullName evidence="1">Uncharacterized protein</fullName>
    </submittedName>
</protein>
<reference evidence="2" key="1">
    <citation type="submission" date="2014-09" db="EMBL/GenBank/DDBJ databases">
        <title>Vibrio variabilis JCM 19239. (C206) whole genome shotgun sequence.</title>
        <authorList>
            <person name="Sawabe T."/>
            <person name="Meirelles P."/>
            <person name="Nakanishi M."/>
            <person name="Sayaka M."/>
            <person name="Hattori M."/>
            <person name="Ohkuma M."/>
        </authorList>
    </citation>
    <scope>NUCLEOTIDE SEQUENCE [LARGE SCALE GENOMIC DNA]</scope>
    <source>
        <strain evidence="2">JCM 19239</strain>
    </source>
</reference>
<proteinExistence type="predicted"/>
<name>A0ABQ0J6Q6_9VIBR</name>
<dbReference type="EMBL" id="BBMS01000003">
    <property type="protein sequence ID" value="GAL24397.1"/>
    <property type="molecule type" value="Genomic_DNA"/>
</dbReference>
<dbReference type="Proteomes" id="UP000029223">
    <property type="component" value="Unassembled WGS sequence"/>
</dbReference>
<reference evidence="2" key="2">
    <citation type="submission" date="2014-09" db="EMBL/GenBank/DDBJ databases">
        <authorList>
            <consortium name="NBRP consortium"/>
            <person name="Sawabe T."/>
            <person name="Meirelles P."/>
            <person name="Nakanishi M."/>
            <person name="Sayaka M."/>
            <person name="Hattori M."/>
            <person name="Ohkuma M."/>
        </authorList>
    </citation>
    <scope>NUCLEOTIDE SEQUENCE [LARGE SCALE GENOMIC DNA]</scope>
    <source>
        <strain evidence="2">JCM 19239</strain>
    </source>
</reference>
<keyword evidence="2" id="KW-1185">Reference proteome</keyword>
<accession>A0ABQ0J6Q6</accession>
<sequence>MNPCGSAVSVEAHYREPIQLGKPFLDKKFENDVFEEKTY</sequence>